<dbReference type="Proteomes" id="UP001151518">
    <property type="component" value="Unassembled WGS sequence"/>
</dbReference>
<evidence type="ECO:0000256" key="1">
    <source>
        <dbReference type="SAM" id="MobiDB-lite"/>
    </source>
</evidence>
<organism evidence="3 4">
    <name type="scientific">Coemansia spiralis</name>
    <dbReference type="NCBI Taxonomy" id="417178"/>
    <lineage>
        <taxon>Eukaryota</taxon>
        <taxon>Fungi</taxon>
        <taxon>Fungi incertae sedis</taxon>
        <taxon>Zoopagomycota</taxon>
        <taxon>Kickxellomycotina</taxon>
        <taxon>Kickxellomycetes</taxon>
        <taxon>Kickxellales</taxon>
        <taxon>Kickxellaceae</taxon>
        <taxon>Coemansia</taxon>
    </lineage>
</organism>
<evidence type="ECO:0000256" key="2">
    <source>
        <dbReference type="SAM" id="SignalP"/>
    </source>
</evidence>
<dbReference type="OrthoDB" id="5578847at2759"/>
<dbReference type="EMBL" id="JANBTW010000042">
    <property type="protein sequence ID" value="KAJ2676159.1"/>
    <property type="molecule type" value="Genomic_DNA"/>
</dbReference>
<feature type="chain" id="PRO_5040851485" evidence="2">
    <location>
        <begin position="16"/>
        <end position="252"/>
    </location>
</feature>
<sequence length="252" mass="26351">MRFFTVLAFSVAASAQEIGFSAGANVASGSSAIDNPNINNGVQVDSSLFASGVTSGNTLFNHISGSHFASVNENLSIQDNLANNPGFASVAGSSGWTANGDANSMGPVKNDFRGAADLLHKRGGDIVFASNNHYSGAAVVYHPAVVPYLAHAIVHIPVSVVTPGYSSAPIAEQPKPEYKAPVAEQPKPEYKAPVVEQPKPEYKAPVVEQPKPEYKAPVVEQPKPAAYSAPTSPAPAKYEKAEQEAIIVQNKA</sequence>
<comment type="caution">
    <text evidence="3">The sequence shown here is derived from an EMBL/GenBank/DDBJ whole genome shotgun (WGS) entry which is preliminary data.</text>
</comment>
<keyword evidence="2" id="KW-0732">Signal</keyword>
<evidence type="ECO:0000313" key="3">
    <source>
        <dbReference type="EMBL" id="KAJ2676159.1"/>
    </source>
</evidence>
<gene>
    <name evidence="3" type="ORF">GGI25_003664</name>
</gene>
<feature type="compositionally biased region" description="Low complexity" evidence="1">
    <location>
        <begin position="222"/>
        <end position="236"/>
    </location>
</feature>
<accession>A0A9W8KY35</accession>
<proteinExistence type="predicted"/>
<name>A0A9W8KY35_9FUNG</name>
<feature type="region of interest" description="Disordered" evidence="1">
    <location>
        <begin position="176"/>
        <end position="240"/>
    </location>
</feature>
<feature type="signal peptide" evidence="2">
    <location>
        <begin position="1"/>
        <end position="15"/>
    </location>
</feature>
<dbReference type="AlphaFoldDB" id="A0A9W8KY35"/>
<evidence type="ECO:0000313" key="4">
    <source>
        <dbReference type="Proteomes" id="UP001151518"/>
    </source>
</evidence>
<reference evidence="3" key="1">
    <citation type="submission" date="2022-07" db="EMBL/GenBank/DDBJ databases">
        <title>Phylogenomic reconstructions and comparative analyses of Kickxellomycotina fungi.</title>
        <authorList>
            <person name="Reynolds N.K."/>
            <person name="Stajich J.E."/>
            <person name="Barry K."/>
            <person name="Grigoriev I.V."/>
            <person name="Crous P."/>
            <person name="Smith M.E."/>
        </authorList>
    </citation>
    <scope>NUCLEOTIDE SEQUENCE</scope>
    <source>
        <strain evidence="3">NRRL 3115</strain>
    </source>
</reference>
<protein>
    <submittedName>
        <fullName evidence="3">Uncharacterized protein</fullName>
    </submittedName>
</protein>